<evidence type="ECO:0000313" key="2">
    <source>
        <dbReference type="Proteomes" id="UP000220192"/>
    </source>
</evidence>
<dbReference type="SUPFAM" id="SSF52540">
    <property type="entry name" value="P-loop containing nucleoside triphosphate hydrolases"/>
    <property type="match status" value="1"/>
</dbReference>
<dbReference type="Pfam" id="PF13671">
    <property type="entry name" value="AAA_33"/>
    <property type="match status" value="1"/>
</dbReference>
<comment type="caution">
    <text evidence="1">The sequence shown here is derived from an EMBL/GenBank/DDBJ whole genome shotgun (WGS) entry which is preliminary data.</text>
</comment>
<dbReference type="RefSeq" id="WP_087955956.1">
    <property type="nucleotide sequence ID" value="NZ_NVLX01000012.1"/>
</dbReference>
<reference evidence="1 2" key="1">
    <citation type="submission" date="2017-09" db="EMBL/GenBank/DDBJ databases">
        <title>Large-scale bioinformatics analysis of Bacillus genomes uncovers conserved roles of natural products in bacterial physiology.</title>
        <authorList>
            <consortium name="Agbiome Team Llc"/>
            <person name="Bleich R.M."/>
            <person name="Grubbs K.J."/>
            <person name="Santa Maria K.C."/>
            <person name="Allen S.E."/>
            <person name="Farag S."/>
            <person name="Shank E.A."/>
            <person name="Bowers A."/>
        </authorList>
    </citation>
    <scope>NUCLEOTIDE SEQUENCE [LARGE SCALE GENOMIC DNA]</scope>
    <source>
        <strain evidence="1 2">AFS095574</strain>
    </source>
</reference>
<dbReference type="Gene3D" id="3.40.50.300">
    <property type="entry name" value="P-loop containing nucleotide triphosphate hydrolases"/>
    <property type="match status" value="1"/>
</dbReference>
<dbReference type="EMBL" id="NVLX01000012">
    <property type="protein sequence ID" value="PDZ17031.1"/>
    <property type="molecule type" value="Genomic_DNA"/>
</dbReference>
<dbReference type="InterPro" id="IPR027417">
    <property type="entry name" value="P-loop_NTPase"/>
</dbReference>
<sequence length="174" mass="20274">MSNPILKSTLIILRGNSASGKTTIAKQLQEHFGQGTLLVSQDVVRRDMLRVHDTMGNLSHDLLFEITKYGKGKCEFVILEGILNSRRYGDMLKELIHFFEGNAYTYYFDLSLKETIRRHNTRDKRHEFGEDSLEKWYNPHDTIEVTRETIFTDNFTQKDIFDAILNNVAIKKQD</sequence>
<protein>
    <recommendedName>
        <fullName evidence="3">Kinase</fullName>
    </recommendedName>
</protein>
<dbReference type="NCBIfam" id="NF005253">
    <property type="entry name" value="PRK06762.1-4"/>
    <property type="match status" value="1"/>
</dbReference>
<dbReference type="NCBIfam" id="NF005251">
    <property type="entry name" value="PRK06762.1-1"/>
    <property type="match status" value="1"/>
</dbReference>
<accession>A0A2A7DAS2</accession>
<dbReference type="NCBIfam" id="NF005255">
    <property type="entry name" value="PRK06762.2-2"/>
    <property type="match status" value="1"/>
</dbReference>
<dbReference type="AlphaFoldDB" id="A0A2A7DAS2"/>
<name>A0A2A7DAS2_BACAN</name>
<organism evidence="1 2">
    <name type="scientific">Bacillus anthracis</name>
    <name type="common">anthrax bacterium</name>
    <dbReference type="NCBI Taxonomy" id="1392"/>
    <lineage>
        <taxon>Bacteria</taxon>
        <taxon>Bacillati</taxon>
        <taxon>Bacillota</taxon>
        <taxon>Bacilli</taxon>
        <taxon>Bacillales</taxon>
        <taxon>Bacillaceae</taxon>
        <taxon>Bacillus</taxon>
        <taxon>Bacillus cereus group</taxon>
    </lineage>
</organism>
<proteinExistence type="predicted"/>
<gene>
    <name evidence="1" type="ORF">CON16_13620</name>
</gene>
<dbReference type="Proteomes" id="UP000220192">
    <property type="component" value="Unassembled WGS sequence"/>
</dbReference>
<evidence type="ECO:0000313" key="1">
    <source>
        <dbReference type="EMBL" id="PDZ17031.1"/>
    </source>
</evidence>
<evidence type="ECO:0008006" key="3">
    <source>
        <dbReference type="Google" id="ProtNLM"/>
    </source>
</evidence>